<dbReference type="STRING" id="1416801.SAMN05192553_11114"/>
<dbReference type="RefSeq" id="WP_092178469.1">
    <property type="nucleotide sequence ID" value="NZ_FNZH01000011.1"/>
</dbReference>
<dbReference type="Proteomes" id="UP000199403">
    <property type="component" value="Unassembled WGS sequence"/>
</dbReference>
<dbReference type="EMBL" id="FNZH01000011">
    <property type="protein sequence ID" value="SEJ74851.1"/>
    <property type="molecule type" value="Genomic_DNA"/>
</dbReference>
<keyword evidence="3 5" id="KW-0808">Transferase</keyword>
<evidence type="ECO:0000313" key="6">
    <source>
        <dbReference type="Proteomes" id="UP000199403"/>
    </source>
</evidence>
<dbReference type="AlphaFoldDB" id="A0A1H7BAW2"/>
<dbReference type="SUPFAM" id="SSF53448">
    <property type="entry name" value="Nucleotide-diphospho-sugar transferases"/>
    <property type="match status" value="1"/>
</dbReference>
<dbReference type="PANTHER" id="PTHR43685:SF5">
    <property type="entry name" value="GLYCOSYLTRANSFERASE EPSE-RELATED"/>
    <property type="match status" value="1"/>
</dbReference>
<evidence type="ECO:0000256" key="2">
    <source>
        <dbReference type="ARBA" id="ARBA00022676"/>
    </source>
</evidence>
<organism evidence="5 6">
    <name type="scientific">Cyclobacterium xiamenense</name>
    <dbReference type="NCBI Taxonomy" id="1297121"/>
    <lineage>
        <taxon>Bacteria</taxon>
        <taxon>Pseudomonadati</taxon>
        <taxon>Bacteroidota</taxon>
        <taxon>Cytophagia</taxon>
        <taxon>Cytophagales</taxon>
        <taxon>Cyclobacteriaceae</taxon>
        <taxon>Cyclobacterium</taxon>
    </lineage>
</organism>
<gene>
    <name evidence="5" type="ORF">SAMN05192553_11114</name>
</gene>
<dbReference type="Gene3D" id="3.90.550.10">
    <property type="entry name" value="Spore Coat Polysaccharide Biosynthesis Protein SpsA, Chain A"/>
    <property type="match status" value="1"/>
</dbReference>
<dbReference type="InterPro" id="IPR050834">
    <property type="entry name" value="Glycosyltransf_2"/>
</dbReference>
<proteinExistence type="inferred from homology"/>
<feature type="domain" description="Glycosyltransferase 2-like" evidence="4">
    <location>
        <begin position="7"/>
        <end position="170"/>
    </location>
</feature>
<evidence type="ECO:0000259" key="4">
    <source>
        <dbReference type="Pfam" id="PF00535"/>
    </source>
</evidence>
<dbReference type="InterPro" id="IPR029044">
    <property type="entry name" value="Nucleotide-diphossugar_trans"/>
</dbReference>
<dbReference type="PANTHER" id="PTHR43685">
    <property type="entry name" value="GLYCOSYLTRANSFERASE"/>
    <property type="match status" value="1"/>
</dbReference>
<keyword evidence="2" id="KW-0328">Glycosyltransferase</keyword>
<dbReference type="GO" id="GO:0016757">
    <property type="term" value="F:glycosyltransferase activity"/>
    <property type="evidence" value="ECO:0007669"/>
    <property type="project" value="UniProtKB-KW"/>
</dbReference>
<dbReference type="OrthoDB" id="6307329at2"/>
<reference evidence="6" key="1">
    <citation type="submission" date="2016-10" db="EMBL/GenBank/DDBJ databases">
        <authorList>
            <person name="Varghese N."/>
            <person name="Submissions S."/>
        </authorList>
    </citation>
    <scope>NUCLEOTIDE SEQUENCE [LARGE SCALE GENOMIC DNA]</scope>
    <source>
        <strain evidence="6">IBRC-M 10761</strain>
    </source>
</reference>
<accession>A0A1H7BAW2</accession>
<protein>
    <submittedName>
        <fullName evidence="5">Glycosyltransferase involved in cell wall bisynthesis</fullName>
    </submittedName>
</protein>
<dbReference type="Pfam" id="PF00535">
    <property type="entry name" value="Glycos_transf_2"/>
    <property type="match status" value="1"/>
</dbReference>
<sequence>MPTCSVSVIVPIQAYTPFLEESLKGTISCLHTGMELVLVDERMDPRCQPFVNEALTHPQVRMVKARGAGLVNGLLTGLAAARGTYIARMDADDFCLGDRFAVQQQYLDANPEVGLVSCRVRYGGDPGKNPGFARFVSQVNDLDTHEKMESKRYAEAVVIHPSVMFRRELLNMASYRERNEMGHAVPEDFDLWLRWMHQGVRFAKLEECLLVWNDWEGRLSRSHPAYAKRAFREAAAEAFVSPEGRPIWICGYGRTVERRLVPFRRRGWKPAGYLALIPELRKDTLPVITPAEAGQLRGKALLLVMVGNVKGKRWIQNFLDAESFTEGQDYLWMV</sequence>
<keyword evidence="6" id="KW-1185">Reference proteome</keyword>
<evidence type="ECO:0000313" key="5">
    <source>
        <dbReference type="EMBL" id="SEJ74851.1"/>
    </source>
</evidence>
<evidence type="ECO:0000256" key="3">
    <source>
        <dbReference type="ARBA" id="ARBA00022679"/>
    </source>
</evidence>
<evidence type="ECO:0000256" key="1">
    <source>
        <dbReference type="ARBA" id="ARBA00006739"/>
    </source>
</evidence>
<dbReference type="InterPro" id="IPR001173">
    <property type="entry name" value="Glyco_trans_2-like"/>
</dbReference>
<comment type="similarity">
    <text evidence="1">Belongs to the glycosyltransferase 2 family.</text>
</comment>
<name>A0A1H7BAW2_9BACT</name>